<dbReference type="InterPro" id="IPR001245">
    <property type="entry name" value="Ser-Thr/Tyr_kinase_cat_dom"/>
</dbReference>
<reference evidence="4" key="2">
    <citation type="submission" date="2015-01" db="EMBL/GenBank/DDBJ databases">
        <title>Evolutionary Origins and Diversification of the Mycorrhizal Mutualists.</title>
        <authorList>
            <consortium name="DOE Joint Genome Institute"/>
            <consortium name="Mycorrhizal Genomics Consortium"/>
            <person name="Kohler A."/>
            <person name="Kuo A."/>
            <person name="Nagy L.G."/>
            <person name="Floudas D."/>
            <person name="Copeland A."/>
            <person name="Barry K.W."/>
            <person name="Cichocki N."/>
            <person name="Veneault-Fourrey C."/>
            <person name="LaButti K."/>
            <person name="Lindquist E.A."/>
            <person name="Lipzen A."/>
            <person name="Lundell T."/>
            <person name="Morin E."/>
            <person name="Murat C."/>
            <person name="Riley R."/>
            <person name="Ohm R."/>
            <person name="Sun H."/>
            <person name="Tunlid A."/>
            <person name="Henrissat B."/>
            <person name="Grigoriev I.V."/>
            <person name="Hibbett D.S."/>
            <person name="Martin F."/>
        </authorList>
    </citation>
    <scope>NUCLEOTIDE SEQUENCE [LARGE SCALE GENOMIC DNA]</scope>
    <source>
        <strain evidence="4">UH-Slu-Lm8-n1</strain>
    </source>
</reference>
<feature type="region of interest" description="Disordered" evidence="1">
    <location>
        <begin position="1"/>
        <end position="30"/>
    </location>
</feature>
<evidence type="ECO:0000313" key="3">
    <source>
        <dbReference type="EMBL" id="KIK40073.1"/>
    </source>
</evidence>
<dbReference type="Gene3D" id="1.10.510.10">
    <property type="entry name" value="Transferase(Phosphotransferase) domain 1"/>
    <property type="match status" value="1"/>
</dbReference>
<dbReference type="PANTHER" id="PTHR23257">
    <property type="entry name" value="SERINE-THREONINE PROTEIN KINASE"/>
    <property type="match status" value="1"/>
</dbReference>
<dbReference type="GO" id="GO:0005524">
    <property type="term" value="F:ATP binding"/>
    <property type="evidence" value="ECO:0007669"/>
    <property type="project" value="InterPro"/>
</dbReference>
<dbReference type="Pfam" id="PF07714">
    <property type="entry name" value="PK_Tyr_Ser-Thr"/>
    <property type="match status" value="1"/>
</dbReference>
<dbReference type="STRING" id="930992.A0A0D0B8L8"/>
<evidence type="ECO:0000259" key="2">
    <source>
        <dbReference type="PROSITE" id="PS50011"/>
    </source>
</evidence>
<dbReference type="PROSITE" id="PS50011">
    <property type="entry name" value="PROTEIN_KINASE_DOM"/>
    <property type="match status" value="1"/>
</dbReference>
<dbReference type="GO" id="GO:0004672">
    <property type="term" value="F:protein kinase activity"/>
    <property type="evidence" value="ECO:0007669"/>
    <property type="project" value="InterPro"/>
</dbReference>
<dbReference type="SUPFAM" id="SSF56112">
    <property type="entry name" value="Protein kinase-like (PK-like)"/>
    <property type="match status" value="1"/>
</dbReference>
<name>A0A0D0B8L8_9AGAM</name>
<dbReference type="Proteomes" id="UP000054485">
    <property type="component" value="Unassembled WGS sequence"/>
</dbReference>
<gene>
    <name evidence="3" type="ORF">CY34DRAFT_807560</name>
</gene>
<evidence type="ECO:0000313" key="4">
    <source>
        <dbReference type="Proteomes" id="UP000054485"/>
    </source>
</evidence>
<dbReference type="InParanoid" id="A0A0D0B8L8"/>
<organism evidence="3 4">
    <name type="scientific">Suillus luteus UH-Slu-Lm8-n1</name>
    <dbReference type="NCBI Taxonomy" id="930992"/>
    <lineage>
        <taxon>Eukaryota</taxon>
        <taxon>Fungi</taxon>
        <taxon>Dikarya</taxon>
        <taxon>Basidiomycota</taxon>
        <taxon>Agaricomycotina</taxon>
        <taxon>Agaricomycetes</taxon>
        <taxon>Agaricomycetidae</taxon>
        <taxon>Boletales</taxon>
        <taxon>Suillineae</taxon>
        <taxon>Suillaceae</taxon>
        <taxon>Suillus</taxon>
    </lineage>
</organism>
<feature type="domain" description="Protein kinase" evidence="2">
    <location>
        <begin position="107"/>
        <end position="387"/>
    </location>
</feature>
<dbReference type="GO" id="GO:0005737">
    <property type="term" value="C:cytoplasm"/>
    <property type="evidence" value="ECO:0007669"/>
    <property type="project" value="TreeGrafter"/>
</dbReference>
<dbReference type="InterPro" id="IPR011009">
    <property type="entry name" value="Kinase-like_dom_sf"/>
</dbReference>
<keyword evidence="4" id="KW-1185">Reference proteome</keyword>
<dbReference type="GO" id="GO:0007165">
    <property type="term" value="P:signal transduction"/>
    <property type="evidence" value="ECO:0007669"/>
    <property type="project" value="TreeGrafter"/>
</dbReference>
<proteinExistence type="predicted"/>
<evidence type="ECO:0000256" key="1">
    <source>
        <dbReference type="SAM" id="MobiDB-lite"/>
    </source>
</evidence>
<dbReference type="InterPro" id="IPR000719">
    <property type="entry name" value="Prot_kinase_dom"/>
</dbReference>
<dbReference type="AlphaFoldDB" id="A0A0D0B8L8"/>
<dbReference type="HOGENOM" id="CLU_000288_7_18_1"/>
<accession>A0A0D0B8L8</accession>
<dbReference type="InterPro" id="IPR050167">
    <property type="entry name" value="Ser_Thr_protein_kinase"/>
</dbReference>
<dbReference type="OrthoDB" id="346907at2759"/>
<protein>
    <recommendedName>
        <fullName evidence="2">Protein kinase domain-containing protein</fullName>
    </recommendedName>
</protein>
<dbReference type="EMBL" id="KN835316">
    <property type="protein sequence ID" value="KIK40073.1"/>
    <property type="molecule type" value="Genomic_DNA"/>
</dbReference>
<dbReference type="PANTHER" id="PTHR23257:SF958">
    <property type="entry name" value="SERINE_THREONINE-PROTEIN KINASE WNK4"/>
    <property type="match status" value="1"/>
</dbReference>
<sequence length="393" mass="44070">MPSQSLPRPISSARHRIGSKSWTDRHAETSRIHPTDIQLSLRLRTPPLRIPFPTIGSWPPRFHPNHCRCKLLPSSSHTHSAVSARNDESDGLPTESKLHNLSNYITKDGNYPVARGGFGEIWKCTFRTDRRSVKVAVKALQVYAADQLGAAKAKKIKRIKRELTICAKLKHANILPVYGYTHGFGPFLAIVSPWAENGNLSDYLEHEGTALTLVRRFEILKDIIAGLQYLHANNIIHGDFNGPNVLIHGDGTACVADFGLSLMYSEVISPSQASWTSTLKGNMRWMAPELLVLEREDGSPTRPSEQSDIFSFGGIILQVLTNKIPYYYLPNDAAIVLCIAKSEKPVRSRYLELPEKYWPIIEQCWSTDPGDRPSTEGADVMIRNEFYALSRSR</sequence>
<reference evidence="3 4" key="1">
    <citation type="submission" date="2014-04" db="EMBL/GenBank/DDBJ databases">
        <authorList>
            <consortium name="DOE Joint Genome Institute"/>
            <person name="Kuo A."/>
            <person name="Ruytinx J."/>
            <person name="Rineau F."/>
            <person name="Colpaert J."/>
            <person name="Kohler A."/>
            <person name="Nagy L.G."/>
            <person name="Floudas D."/>
            <person name="Copeland A."/>
            <person name="Barry K.W."/>
            <person name="Cichocki N."/>
            <person name="Veneault-Fourrey C."/>
            <person name="LaButti K."/>
            <person name="Lindquist E.A."/>
            <person name="Lipzen A."/>
            <person name="Lundell T."/>
            <person name="Morin E."/>
            <person name="Murat C."/>
            <person name="Sun H."/>
            <person name="Tunlid A."/>
            <person name="Henrissat B."/>
            <person name="Grigoriev I.V."/>
            <person name="Hibbett D.S."/>
            <person name="Martin F."/>
            <person name="Nordberg H.P."/>
            <person name="Cantor M.N."/>
            <person name="Hua S.X."/>
        </authorList>
    </citation>
    <scope>NUCLEOTIDE SEQUENCE [LARGE SCALE GENOMIC DNA]</scope>
    <source>
        <strain evidence="3 4">UH-Slu-Lm8-n1</strain>
    </source>
</reference>